<reference evidence="3 4" key="1">
    <citation type="submission" date="2018-08" db="EMBL/GenBank/DDBJ databases">
        <title>Aphanomyces genome sequencing and annotation.</title>
        <authorList>
            <person name="Minardi D."/>
            <person name="Oidtmann B."/>
            <person name="Van Der Giezen M."/>
            <person name="Studholme D.J."/>
        </authorList>
    </citation>
    <scope>NUCLEOTIDE SEQUENCE [LARGE SCALE GENOMIC DNA]</scope>
    <source>
        <strain evidence="3 4">NJM0002</strain>
    </source>
</reference>
<dbReference type="GO" id="GO:0006397">
    <property type="term" value="P:mRNA processing"/>
    <property type="evidence" value="ECO:0007669"/>
    <property type="project" value="InterPro"/>
</dbReference>
<dbReference type="VEuPathDB" id="FungiDB:H310_13932"/>
<dbReference type="CDD" id="cd00590">
    <property type="entry name" value="RRM_SF"/>
    <property type="match status" value="1"/>
</dbReference>
<dbReference type="GO" id="GO:0003723">
    <property type="term" value="F:RNA binding"/>
    <property type="evidence" value="ECO:0007669"/>
    <property type="project" value="UniProtKB-UniRule"/>
</dbReference>
<dbReference type="SMART" id="SM00360">
    <property type="entry name" value="RRM"/>
    <property type="match status" value="3"/>
</dbReference>
<dbReference type="Proteomes" id="UP000285060">
    <property type="component" value="Unassembled WGS sequence"/>
</dbReference>
<proteinExistence type="predicted"/>
<feature type="domain" description="RRM" evidence="2">
    <location>
        <begin position="50"/>
        <end position="127"/>
    </location>
</feature>
<feature type="domain" description="RRM" evidence="2">
    <location>
        <begin position="239"/>
        <end position="314"/>
    </location>
</feature>
<protein>
    <recommendedName>
        <fullName evidence="2">RRM domain-containing protein</fullName>
    </recommendedName>
</protein>
<dbReference type="InterPro" id="IPR000504">
    <property type="entry name" value="RRM_dom"/>
</dbReference>
<dbReference type="SUPFAM" id="SSF54928">
    <property type="entry name" value="RNA-binding domain, RBD"/>
    <property type="match status" value="3"/>
</dbReference>
<evidence type="ECO:0000313" key="3">
    <source>
        <dbReference type="EMBL" id="RHY27467.1"/>
    </source>
</evidence>
<keyword evidence="1" id="KW-0694">RNA-binding</keyword>
<dbReference type="InterPro" id="IPR012677">
    <property type="entry name" value="Nucleotide-bd_a/b_plait_sf"/>
</dbReference>
<dbReference type="Pfam" id="PF00076">
    <property type="entry name" value="RRM_1"/>
    <property type="match status" value="3"/>
</dbReference>
<sequence length="319" mass="34576">MNHHFFTMHHALSTLVQRAAARSLLRPSQLTRPLGCMRLSSLTSAPEPPYRVYVGNLSYRVTEGDLASIFSNCGNIVHVNIVKNSVTLQSKGFGFVEFDAPECVDEALRVGGTVAAGRLLVVKPATPSPADTFAKHIPPPSSPPSLGPNPSKVYVGNLTFTKNEADIAELFHACGPIKHLNLVREADTGRSRGFGFVEFESPSCAQVALQLHGATIDGRTLIVKETLLPHTPVVTHVPDTVYVSRLPENVLESDLRDMFSHCGTIDSVRISHSPDFSQTFAHIKFASVDSVEPAMQLTGADFDGEVVVVQKAMRRASKP</sequence>
<dbReference type="GO" id="GO:0005634">
    <property type="term" value="C:nucleus"/>
    <property type="evidence" value="ECO:0007669"/>
    <property type="project" value="InterPro"/>
</dbReference>
<accession>A0A418AQY5</accession>
<gene>
    <name evidence="3" type="ORF">DYB32_006752</name>
</gene>
<organism evidence="3 4">
    <name type="scientific">Aphanomyces invadans</name>
    <dbReference type="NCBI Taxonomy" id="157072"/>
    <lineage>
        <taxon>Eukaryota</taxon>
        <taxon>Sar</taxon>
        <taxon>Stramenopiles</taxon>
        <taxon>Oomycota</taxon>
        <taxon>Saprolegniomycetes</taxon>
        <taxon>Saprolegniales</taxon>
        <taxon>Verrucalvaceae</taxon>
        <taxon>Aphanomyces</taxon>
    </lineage>
</organism>
<name>A0A418AQY5_9STRA</name>
<dbReference type="EMBL" id="QUSY01000767">
    <property type="protein sequence ID" value="RHY27467.1"/>
    <property type="molecule type" value="Genomic_DNA"/>
</dbReference>
<evidence type="ECO:0000313" key="4">
    <source>
        <dbReference type="Proteomes" id="UP000285060"/>
    </source>
</evidence>
<evidence type="ECO:0000259" key="2">
    <source>
        <dbReference type="PROSITE" id="PS50102"/>
    </source>
</evidence>
<dbReference type="InterPro" id="IPR006509">
    <property type="entry name" value="RBM39_SF"/>
</dbReference>
<dbReference type="Gene3D" id="3.30.70.330">
    <property type="match status" value="3"/>
</dbReference>
<keyword evidence="4" id="KW-1185">Reference proteome</keyword>
<evidence type="ECO:0000256" key="1">
    <source>
        <dbReference type="PROSITE-ProRule" id="PRU00176"/>
    </source>
</evidence>
<dbReference type="InterPro" id="IPR035979">
    <property type="entry name" value="RBD_domain_sf"/>
</dbReference>
<feature type="domain" description="RRM" evidence="2">
    <location>
        <begin position="151"/>
        <end position="228"/>
    </location>
</feature>
<dbReference type="AlphaFoldDB" id="A0A418AQY5"/>
<dbReference type="PANTHER" id="PTHR48036">
    <property type="entry name" value="SPLICING FACTOR (PAD-1), PUTATIVE (AFU_ORTHOLOGUE AFUA_1G15810)-RELATED"/>
    <property type="match status" value="1"/>
</dbReference>
<comment type="caution">
    <text evidence="3">The sequence shown here is derived from an EMBL/GenBank/DDBJ whole genome shotgun (WGS) entry which is preliminary data.</text>
</comment>
<dbReference type="PROSITE" id="PS50102">
    <property type="entry name" value="RRM"/>
    <property type="match status" value="3"/>
</dbReference>